<evidence type="ECO:0000313" key="3">
    <source>
        <dbReference type="Proteomes" id="UP000002059"/>
    </source>
</evidence>
<gene>
    <name evidence="2" type="ORF">PAAG_11712</name>
</gene>
<keyword evidence="1" id="KW-0732">Signal</keyword>
<accession>A0A0A2VL41</accession>
<dbReference type="GeneID" id="26970615"/>
<dbReference type="Proteomes" id="UP000002059">
    <property type="component" value="Partially assembled WGS sequence"/>
</dbReference>
<sequence length="82" mass="9135">MKDRLVVSWAVRSLRITLLLLGVEDVSASTVFARINRALVVDFIINLRSDPRIKGHFSGPALVGLASWKSHIVYSDYKALNP</sequence>
<dbReference type="KEGG" id="pbl:PAAG_11712"/>
<keyword evidence="3" id="KW-1185">Reference proteome</keyword>
<organism evidence="2 3">
    <name type="scientific">Paracoccidioides lutzii (strain ATCC MYA-826 / Pb01)</name>
    <name type="common">Paracoccidioides brasiliensis</name>
    <dbReference type="NCBI Taxonomy" id="502779"/>
    <lineage>
        <taxon>Eukaryota</taxon>
        <taxon>Fungi</taxon>
        <taxon>Dikarya</taxon>
        <taxon>Ascomycota</taxon>
        <taxon>Pezizomycotina</taxon>
        <taxon>Eurotiomycetes</taxon>
        <taxon>Eurotiomycetidae</taxon>
        <taxon>Onygenales</taxon>
        <taxon>Ajellomycetaceae</taxon>
        <taxon>Paracoccidioides</taxon>
    </lineage>
</organism>
<feature type="signal peptide" evidence="1">
    <location>
        <begin position="1"/>
        <end position="28"/>
    </location>
</feature>
<dbReference type="AlphaFoldDB" id="A0A0A2VL41"/>
<protein>
    <submittedName>
        <fullName evidence="2">Uncharacterized protein</fullName>
    </submittedName>
</protein>
<reference evidence="2 3" key="1">
    <citation type="journal article" date="2011" name="PLoS Genet.">
        <title>Comparative genomic analysis of human fungal pathogens causing paracoccidioidomycosis.</title>
        <authorList>
            <person name="Desjardins C.A."/>
            <person name="Champion M.D."/>
            <person name="Holder J.W."/>
            <person name="Muszewska A."/>
            <person name="Goldberg J."/>
            <person name="Bailao A.M."/>
            <person name="Brigido M.M."/>
            <person name="Ferreira M.E."/>
            <person name="Garcia A.M."/>
            <person name="Grynberg M."/>
            <person name="Gujja S."/>
            <person name="Heiman D.I."/>
            <person name="Henn M.R."/>
            <person name="Kodira C.D."/>
            <person name="Leon-Narvaez H."/>
            <person name="Longo L.V."/>
            <person name="Ma L.J."/>
            <person name="Malavazi I."/>
            <person name="Matsuo A.L."/>
            <person name="Morais F.V."/>
            <person name="Pereira M."/>
            <person name="Rodriguez-Brito S."/>
            <person name="Sakthikumar S."/>
            <person name="Salem-Izacc S.M."/>
            <person name="Sykes S.M."/>
            <person name="Teixeira M.M."/>
            <person name="Vallejo M.C."/>
            <person name="Walter M.E."/>
            <person name="Yandava C."/>
            <person name="Young S."/>
            <person name="Zeng Q."/>
            <person name="Zucker J."/>
            <person name="Felipe M.S."/>
            <person name="Goldman G.H."/>
            <person name="Haas B.J."/>
            <person name="McEwen J.G."/>
            <person name="Nino-Vega G."/>
            <person name="Puccia R."/>
            <person name="San-Blas G."/>
            <person name="Soares C.M."/>
            <person name="Birren B.W."/>
            <person name="Cuomo C.A."/>
        </authorList>
    </citation>
    <scope>NUCLEOTIDE SEQUENCE [LARGE SCALE GENOMIC DNA]</scope>
    <source>
        <strain evidence="3">ATCC MYA-826 / Pb01</strain>
    </source>
</reference>
<dbReference type="HOGENOM" id="CLU_2558904_0_0_1"/>
<name>A0A0A2VL41_PARBA</name>
<evidence type="ECO:0000256" key="1">
    <source>
        <dbReference type="SAM" id="SignalP"/>
    </source>
</evidence>
<dbReference type="RefSeq" id="XP_015703097.1">
    <property type="nucleotide sequence ID" value="XM_015847308.1"/>
</dbReference>
<dbReference type="EMBL" id="KN293999">
    <property type="protein sequence ID" value="KGQ01584.1"/>
    <property type="molecule type" value="Genomic_DNA"/>
</dbReference>
<feature type="chain" id="PRO_5001995682" evidence="1">
    <location>
        <begin position="29"/>
        <end position="82"/>
    </location>
</feature>
<proteinExistence type="predicted"/>
<dbReference type="VEuPathDB" id="FungiDB:PAAG_11712"/>
<evidence type="ECO:0000313" key="2">
    <source>
        <dbReference type="EMBL" id="KGQ01584.1"/>
    </source>
</evidence>